<sequence length="167" mass="18485">MPRVITSSDPKIERLWNLSVTSRAMAESRQLFEHGEYSATLHLLSSARRCSEAADDGERGVTRNDAAAEELVGGEKAEALMSTSTWRAVERPAKLEIVRIVHLPMHCARIQQRPPTCSPRTPIIPLHAHADNIATALRSLRCAEITEFHDTWSLHGIDSNTARARAG</sequence>
<evidence type="ECO:0000313" key="2">
    <source>
        <dbReference type="EMBL" id="KAK1309806.1"/>
    </source>
</evidence>
<reference evidence="2" key="1">
    <citation type="journal article" date="2023" name="Nat. Commun.">
        <title>Diploid and tetraploid genomes of Acorus and the evolution of monocots.</title>
        <authorList>
            <person name="Ma L."/>
            <person name="Liu K.W."/>
            <person name="Li Z."/>
            <person name="Hsiao Y.Y."/>
            <person name="Qi Y."/>
            <person name="Fu T."/>
            <person name="Tang G.D."/>
            <person name="Zhang D."/>
            <person name="Sun W.H."/>
            <person name="Liu D.K."/>
            <person name="Li Y."/>
            <person name="Chen G.Z."/>
            <person name="Liu X.D."/>
            <person name="Liao X.Y."/>
            <person name="Jiang Y.T."/>
            <person name="Yu X."/>
            <person name="Hao Y."/>
            <person name="Huang J."/>
            <person name="Zhao X.W."/>
            <person name="Ke S."/>
            <person name="Chen Y.Y."/>
            <person name="Wu W.L."/>
            <person name="Hsu J.L."/>
            <person name="Lin Y.F."/>
            <person name="Huang M.D."/>
            <person name="Li C.Y."/>
            <person name="Huang L."/>
            <person name="Wang Z.W."/>
            <person name="Zhao X."/>
            <person name="Zhong W.Y."/>
            <person name="Peng D.H."/>
            <person name="Ahmad S."/>
            <person name="Lan S."/>
            <person name="Zhang J.S."/>
            <person name="Tsai W.C."/>
            <person name="Van de Peer Y."/>
            <person name="Liu Z.J."/>
        </authorList>
    </citation>
    <scope>NUCLEOTIDE SEQUENCE</scope>
    <source>
        <strain evidence="2">CP</strain>
    </source>
</reference>
<gene>
    <name evidence="2" type="ORF">QJS10_CPA08g01566</name>
</gene>
<dbReference type="AlphaFoldDB" id="A0AAV9E8L4"/>
<dbReference type="Pfam" id="PF25243">
    <property type="entry name" value="WAV3_C"/>
    <property type="match status" value="1"/>
</dbReference>
<evidence type="ECO:0000259" key="1">
    <source>
        <dbReference type="Pfam" id="PF25243"/>
    </source>
</evidence>
<organism evidence="2 3">
    <name type="scientific">Acorus calamus</name>
    <name type="common">Sweet flag</name>
    <dbReference type="NCBI Taxonomy" id="4465"/>
    <lineage>
        <taxon>Eukaryota</taxon>
        <taxon>Viridiplantae</taxon>
        <taxon>Streptophyta</taxon>
        <taxon>Embryophyta</taxon>
        <taxon>Tracheophyta</taxon>
        <taxon>Spermatophyta</taxon>
        <taxon>Magnoliopsida</taxon>
        <taxon>Liliopsida</taxon>
        <taxon>Acoraceae</taxon>
        <taxon>Acorus</taxon>
    </lineage>
</organism>
<dbReference type="InterPro" id="IPR057427">
    <property type="entry name" value="WAV3_C"/>
</dbReference>
<proteinExistence type="predicted"/>
<accession>A0AAV9E8L4</accession>
<reference evidence="2" key="2">
    <citation type="submission" date="2023-06" db="EMBL/GenBank/DDBJ databases">
        <authorList>
            <person name="Ma L."/>
            <person name="Liu K.-W."/>
            <person name="Li Z."/>
            <person name="Hsiao Y.-Y."/>
            <person name="Qi Y."/>
            <person name="Fu T."/>
            <person name="Tang G."/>
            <person name="Zhang D."/>
            <person name="Sun W.-H."/>
            <person name="Liu D.-K."/>
            <person name="Li Y."/>
            <person name="Chen G.-Z."/>
            <person name="Liu X.-D."/>
            <person name="Liao X.-Y."/>
            <person name="Jiang Y.-T."/>
            <person name="Yu X."/>
            <person name="Hao Y."/>
            <person name="Huang J."/>
            <person name="Zhao X.-W."/>
            <person name="Ke S."/>
            <person name="Chen Y.-Y."/>
            <person name="Wu W.-L."/>
            <person name="Hsu J.-L."/>
            <person name="Lin Y.-F."/>
            <person name="Huang M.-D."/>
            <person name="Li C.-Y."/>
            <person name="Huang L."/>
            <person name="Wang Z.-W."/>
            <person name="Zhao X."/>
            <person name="Zhong W.-Y."/>
            <person name="Peng D.-H."/>
            <person name="Ahmad S."/>
            <person name="Lan S."/>
            <person name="Zhang J.-S."/>
            <person name="Tsai W.-C."/>
            <person name="Van De Peer Y."/>
            <person name="Liu Z.-J."/>
        </authorList>
    </citation>
    <scope>NUCLEOTIDE SEQUENCE</scope>
    <source>
        <strain evidence="2">CP</strain>
        <tissue evidence="2">Leaves</tissue>
    </source>
</reference>
<feature type="domain" description="E3 ubiquitin-protein ligase WAV3-like C-terminal" evidence="1">
    <location>
        <begin position="10"/>
        <end position="50"/>
    </location>
</feature>
<comment type="caution">
    <text evidence="2">The sequence shown here is derived from an EMBL/GenBank/DDBJ whole genome shotgun (WGS) entry which is preliminary data.</text>
</comment>
<keyword evidence="3" id="KW-1185">Reference proteome</keyword>
<evidence type="ECO:0000313" key="3">
    <source>
        <dbReference type="Proteomes" id="UP001180020"/>
    </source>
</evidence>
<dbReference type="Proteomes" id="UP001180020">
    <property type="component" value="Unassembled WGS sequence"/>
</dbReference>
<name>A0AAV9E8L4_ACOCL</name>
<protein>
    <recommendedName>
        <fullName evidence="1">E3 ubiquitin-protein ligase WAV3-like C-terminal domain-containing protein</fullName>
    </recommendedName>
</protein>
<dbReference type="EMBL" id="JAUJYO010000008">
    <property type="protein sequence ID" value="KAK1309806.1"/>
    <property type="molecule type" value="Genomic_DNA"/>
</dbReference>